<evidence type="ECO:0000256" key="6">
    <source>
        <dbReference type="SAM" id="Phobius"/>
    </source>
</evidence>
<feature type="transmembrane region" description="Helical" evidence="6">
    <location>
        <begin position="190"/>
        <end position="212"/>
    </location>
</feature>
<dbReference type="FunFam" id="3.80.10.10:FF:000383">
    <property type="entry name" value="Leucine-rich repeat receptor protein kinase EMS1"/>
    <property type="match status" value="1"/>
</dbReference>
<organism evidence="7 8">
    <name type="scientific">Cyclotella cryptica</name>
    <dbReference type="NCBI Taxonomy" id="29204"/>
    <lineage>
        <taxon>Eukaryota</taxon>
        <taxon>Sar</taxon>
        <taxon>Stramenopiles</taxon>
        <taxon>Ochrophyta</taxon>
        <taxon>Bacillariophyta</taxon>
        <taxon>Coscinodiscophyceae</taxon>
        <taxon>Thalassiosirophycidae</taxon>
        <taxon>Stephanodiscales</taxon>
        <taxon>Stephanodiscaceae</taxon>
        <taxon>Cyclotella</taxon>
    </lineage>
</organism>
<dbReference type="InterPro" id="IPR003591">
    <property type="entry name" value="Leu-rich_rpt_typical-subtyp"/>
</dbReference>
<keyword evidence="6" id="KW-0472">Membrane</keyword>
<evidence type="ECO:0000313" key="8">
    <source>
        <dbReference type="Proteomes" id="UP001516023"/>
    </source>
</evidence>
<dbReference type="Gene3D" id="3.80.10.10">
    <property type="entry name" value="Ribonuclease Inhibitor"/>
    <property type="match status" value="2"/>
</dbReference>
<evidence type="ECO:0000256" key="4">
    <source>
        <dbReference type="ARBA" id="ARBA00022737"/>
    </source>
</evidence>
<dbReference type="SMART" id="SM00369">
    <property type="entry name" value="LRR_TYP"/>
    <property type="match status" value="8"/>
</dbReference>
<keyword evidence="6" id="KW-0812">Transmembrane</keyword>
<evidence type="ECO:0008006" key="9">
    <source>
        <dbReference type="Google" id="ProtNLM"/>
    </source>
</evidence>
<dbReference type="Proteomes" id="UP001516023">
    <property type="component" value="Unassembled WGS sequence"/>
</dbReference>
<evidence type="ECO:0000256" key="5">
    <source>
        <dbReference type="SAM" id="MobiDB-lite"/>
    </source>
</evidence>
<dbReference type="InterPro" id="IPR001611">
    <property type="entry name" value="Leu-rich_rpt"/>
</dbReference>
<evidence type="ECO:0000256" key="3">
    <source>
        <dbReference type="ARBA" id="ARBA00022614"/>
    </source>
</evidence>
<comment type="subcellular location">
    <subcellularLocation>
        <location evidence="1">Cell membrane</location>
    </subcellularLocation>
</comment>
<gene>
    <name evidence="7" type="ORF">HJC23_013828</name>
</gene>
<dbReference type="SUPFAM" id="SSF52058">
    <property type="entry name" value="L domain-like"/>
    <property type="match status" value="2"/>
</dbReference>
<evidence type="ECO:0000313" key="7">
    <source>
        <dbReference type="EMBL" id="KAL3785162.1"/>
    </source>
</evidence>
<reference evidence="7 8" key="1">
    <citation type="journal article" date="2020" name="G3 (Bethesda)">
        <title>Improved Reference Genome for Cyclotella cryptica CCMP332, a Model for Cell Wall Morphogenesis, Salinity Adaptation, and Lipid Production in Diatoms (Bacillariophyta).</title>
        <authorList>
            <person name="Roberts W.R."/>
            <person name="Downey K.M."/>
            <person name="Ruck E.C."/>
            <person name="Traller J.C."/>
            <person name="Alverson A.J."/>
        </authorList>
    </citation>
    <scope>NUCLEOTIDE SEQUENCE [LARGE SCALE GENOMIC DNA]</scope>
    <source>
        <strain evidence="7 8">CCMP332</strain>
    </source>
</reference>
<dbReference type="EMBL" id="JABMIG020000219">
    <property type="protein sequence ID" value="KAL3785162.1"/>
    <property type="molecule type" value="Genomic_DNA"/>
</dbReference>
<name>A0ABD3PC22_9STRA</name>
<protein>
    <recommendedName>
        <fullName evidence="9">L domain-like protein</fullName>
    </recommendedName>
</protein>
<dbReference type="PANTHER" id="PTHR48065">
    <property type="entry name" value="OS10G0469600 PROTEIN"/>
    <property type="match status" value="1"/>
</dbReference>
<dbReference type="FunFam" id="3.80.10.10:FF:000041">
    <property type="entry name" value="LRR receptor-like serine/threonine-protein kinase ERECTA"/>
    <property type="match status" value="1"/>
</dbReference>
<comment type="caution">
    <text evidence="7">The sequence shown here is derived from an EMBL/GenBank/DDBJ whole genome shotgun (WGS) entry which is preliminary data.</text>
</comment>
<keyword evidence="4" id="KW-0677">Repeat</keyword>
<dbReference type="AlphaFoldDB" id="A0ABD3PC22"/>
<dbReference type="Pfam" id="PF00560">
    <property type="entry name" value="LRR_1"/>
    <property type="match status" value="3"/>
</dbReference>
<evidence type="ECO:0000256" key="2">
    <source>
        <dbReference type="ARBA" id="ARBA00022475"/>
    </source>
</evidence>
<keyword evidence="3" id="KW-0433">Leucine-rich repeat</keyword>
<dbReference type="Pfam" id="PF13855">
    <property type="entry name" value="LRR_8"/>
    <property type="match status" value="1"/>
</dbReference>
<keyword evidence="6" id="KW-1133">Transmembrane helix</keyword>
<sequence length="863" mass="94878">MRKKSLKPPPPPSEVIAYTASTSQPPHDTSELDVAPSSLELPPYPNAHVEQGQQQQHEHHEHQQRRSRRNRDRDDFRTSITPNLLTTDLLVDSDDGSFWNLAPRWIEDVYRRTARSVADSSTLLFGVEDDREVVCARDEWMEEMEDLPPGHGAADGAALDDNGILDELSSFGGTETGRLSQLTERSVKSAVVRVVVLLALVGTGIALIVRLATTTSTTSHYNRVRFKWSSWMDHVRDSRVFQKRRSRRYLPMKTRLMLISGAEVFEDEMSPQHRALLFLSDGDPLALDPNDATTSTQLIQRYALAVLYYATEGAAWNHRIYWLTGQHECGWQFVVCSDIQEHANLTGSKNVTTEAVADGTDDVFLSAVDADLGLGSGHIVTGLQLYGMNLRGTLPRELFTTLKYLHVLDLGNNLLHGTLQNYQQLLYLRHLYLISNNITGTIPNAMVSGLINLKTLAIGSNQLSGTIPVDLFHDLMSLERLNLEGNRLTGSLPDIFESGTLQDVRLGDNLLTGTILPSLLGSVGTRPSPITKCDLHGNLLTGKLPAVTNAPELKFLYLNDNKLSGTIPGDIFCQGSNLADIRLNNNSFSGEIPNISCTMSELQLLSLASNALTGSIPPSLGNLMPRVREIHLFGNKLTSTIPESLFQPPNLTAVLLGNNALTGSLTATMFSNANRLELFYANANMLSGNLGGISTAKHLVKLRLEYNRLTGTIPPMDFPELELFYAYNNSLTGPLPAESNWPNMRKLKLSNNSLTGEISLGASSNLEILSLNGNSFTGSIPSEIGELHDLKALSLQRNRLFGTVPSEIHKLSLLEELRLDSNGFSGVVPTEVCELRKSFLGIFVSDCGGSWPKITCSCCTECF</sequence>
<keyword evidence="2" id="KW-1003">Cell membrane</keyword>
<dbReference type="GO" id="GO:0005886">
    <property type="term" value="C:plasma membrane"/>
    <property type="evidence" value="ECO:0007669"/>
    <property type="project" value="UniProtKB-SubCell"/>
</dbReference>
<dbReference type="InterPro" id="IPR032675">
    <property type="entry name" value="LRR_dom_sf"/>
</dbReference>
<feature type="region of interest" description="Disordered" evidence="5">
    <location>
        <begin position="1"/>
        <end position="79"/>
    </location>
</feature>
<evidence type="ECO:0000256" key="1">
    <source>
        <dbReference type="ARBA" id="ARBA00004236"/>
    </source>
</evidence>
<accession>A0ABD3PC22</accession>
<keyword evidence="8" id="KW-1185">Reference proteome</keyword>
<proteinExistence type="predicted"/>